<reference evidence="1" key="1">
    <citation type="submission" date="2022-10" db="EMBL/GenBank/DDBJ databases">
        <title>Culturing micro-colonial fungi from biological soil crusts in the Mojave desert and describing Neophaeococcomyces mojavensis, and introducing the new genera and species Taxawa tesnikishii.</title>
        <authorList>
            <person name="Kurbessoian T."/>
            <person name="Stajich J.E."/>
        </authorList>
    </citation>
    <scope>NUCLEOTIDE SEQUENCE</scope>
    <source>
        <strain evidence="1">JES_115</strain>
    </source>
</reference>
<accession>A0ACC2YHT1</accession>
<evidence type="ECO:0000313" key="2">
    <source>
        <dbReference type="Proteomes" id="UP001172680"/>
    </source>
</evidence>
<keyword evidence="2" id="KW-1185">Reference proteome</keyword>
<proteinExistence type="predicted"/>
<dbReference type="EMBL" id="JAPDRP010000029">
    <property type="protein sequence ID" value="KAJ9634897.1"/>
    <property type="molecule type" value="Genomic_DNA"/>
</dbReference>
<sequence>MPAFIHPGPGIALEESTQEERQEPAASGEALWAQVRSKIAAQWAKMEKKAHDTIQEGEEDEVNPWLERTQWQPCLGGLQRPELLGCVREPTVAEPDRDRRSRREAEEEPDEPVERAIWEAMDELARISQASVIERVGVFVRLEAIRTEKHQTRYQPLQPYMDEKSIGDHVRPWKQMLMFFARTQKEHDWRSPKYRFTRRQREAWEVLVKEAEQKVSQEAEEEEEKEGEEEEEEDIEDGEDSDGSEHGNDDEEAQNQDKENKQDAQPEKLTAIQRACLEFCILTERTPPFPTANRFARVLS</sequence>
<gene>
    <name evidence="1" type="ORF">H2199_008761</name>
</gene>
<organism evidence="1 2">
    <name type="scientific">Coniosporium tulheliwenetii</name>
    <dbReference type="NCBI Taxonomy" id="3383036"/>
    <lineage>
        <taxon>Eukaryota</taxon>
        <taxon>Fungi</taxon>
        <taxon>Dikarya</taxon>
        <taxon>Ascomycota</taxon>
        <taxon>Pezizomycotina</taxon>
        <taxon>Dothideomycetes</taxon>
        <taxon>Dothideomycetes incertae sedis</taxon>
        <taxon>Coniosporium</taxon>
    </lineage>
</organism>
<evidence type="ECO:0000313" key="1">
    <source>
        <dbReference type="EMBL" id="KAJ9634897.1"/>
    </source>
</evidence>
<dbReference type="Proteomes" id="UP001172680">
    <property type="component" value="Unassembled WGS sequence"/>
</dbReference>
<comment type="caution">
    <text evidence="1">The sequence shown here is derived from an EMBL/GenBank/DDBJ whole genome shotgun (WGS) entry which is preliminary data.</text>
</comment>
<protein>
    <submittedName>
        <fullName evidence="1">Uncharacterized protein</fullName>
    </submittedName>
</protein>
<name>A0ACC2YHT1_9PEZI</name>